<comment type="caution">
    <text evidence="1">The sequence shown here is derived from an EMBL/GenBank/DDBJ whole genome shotgun (WGS) entry which is preliminary data.</text>
</comment>
<protein>
    <submittedName>
        <fullName evidence="1">Uncharacterized protein</fullName>
    </submittedName>
</protein>
<proteinExistence type="predicted"/>
<dbReference type="Proteomes" id="UP001596378">
    <property type="component" value="Unassembled WGS sequence"/>
</dbReference>
<name>A0ABW2FAC1_9BACL</name>
<dbReference type="EMBL" id="JBHTAI010000005">
    <property type="protein sequence ID" value="MFC7148830.1"/>
    <property type="molecule type" value="Genomic_DNA"/>
</dbReference>
<sequence>MWKKNDDGAIHALGNGRFLVYGRGNDIAEVYGPPYSSPSMVQGKWTLAEGTEPRYESRRDKGTNRWRHKYLNEAGREVALAEAFVASELPAYLCRLHADEPLRLELTLGEDYECYPGREDLASAEAAVKSILVKAPDTARIYRYPMGEETFLAAVFWGQEARIEFASDTGKVGIAVPAGESYFALVGGPFYPDAEGHARAMLEMGYERLRAQAEEADLRFSSRIAPLEYGERIGEGMRKRIDELSESVAFLIAAQQSRDGGIMAGHNYALAYVRDQYGAARGLLSLGLYEEARRNLAFRFGKWTRLGGIRNAESMGHDRARHVHENDDVEITAYMIVQAFDYGQATGDWDYVASLFPMLDDCWQVQLPHLHDGMLPFNGDETYVAGGFLPRTSLNDGSMEATLLFLEAGRRLLAFAVDRGLWSEERAAACENLLERTEAVFRTRFRKDGRFYANAPERAATAELPAYRHGVCESCHPRGVHALKWTRRTAAGRYVCPACLVNEPPLEAVASQAVAVQSAGLLPSFVHAELLTDEEQAAELRRAYDIFERHGYLPTVPGSSYFVGYDESLLLYGLTRLRHPGAEAVLAHVVSIADSTDAWVEYYDAGRPFNTRCRPWESGMNIAAVRHYAEYRS</sequence>
<organism evidence="1 2">
    <name type="scientific">Cohnella cellulosilytica</name>
    <dbReference type="NCBI Taxonomy" id="986710"/>
    <lineage>
        <taxon>Bacteria</taxon>
        <taxon>Bacillati</taxon>
        <taxon>Bacillota</taxon>
        <taxon>Bacilli</taxon>
        <taxon>Bacillales</taxon>
        <taxon>Paenibacillaceae</taxon>
        <taxon>Cohnella</taxon>
    </lineage>
</organism>
<accession>A0ABW2FAC1</accession>
<dbReference type="InterPro" id="IPR008928">
    <property type="entry name" value="6-hairpin_glycosidase_sf"/>
</dbReference>
<keyword evidence="2" id="KW-1185">Reference proteome</keyword>
<reference evidence="2" key="1">
    <citation type="journal article" date="2019" name="Int. J. Syst. Evol. Microbiol.">
        <title>The Global Catalogue of Microorganisms (GCM) 10K type strain sequencing project: providing services to taxonomists for standard genome sequencing and annotation.</title>
        <authorList>
            <consortium name="The Broad Institute Genomics Platform"/>
            <consortium name="The Broad Institute Genome Sequencing Center for Infectious Disease"/>
            <person name="Wu L."/>
            <person name="Ma J."/>
        </authorList>
    </citation>
    <scope>NUCLEOTIDE SEQUENCE [LARGE SCALE GENOMIC DNA]</scope>
    <source>
        <strain evidence="2">KCTC 12907</strain>
    </source>
</reference>
<dbReference type="SUPFAM" id="SSF48208">
    <property type="entry name" value="Six-hairpin glycosidases"/>
    <property type="match status" value="1"/>
</dbReference>
<evidence type="ECO:0000313" key="2">
    <source>
        <dbReference type="Proteomes" id="UP001596378"/>
    </source>
</evidence>
<evidence type="ECO:0000313" key="1">
    <source>
        <dbReference type="EMBL" id="MFC7148830.1"/>
    </source>
</evidence>
<gene>
    <name evidence="1" type="ORF">ACFQMJ_09855</name>
</gene>
<dbReference type="RefSeq" id="WP_378052658.1">
    <property type="nucleotide sequence ID" value="NZ_JBHMDN010000055.1"/>
</dbReference>